<evidence type="ECO:0000313" key="2">
    <source>
        <dbReference type="Proteomes" id="UP000886595"/>
    </source>
</evidence>
<sequence length="104" mass="11860">MFLEFFVHRLLLQIQPTPTFRWSMIYPPKLAGHCSSTLEVRLLIFWEARKVKRGGELMGVHMLLLDAKISISNNGGPTVCSGVKLENIRKSYKGVTVLKYVPEK</sequence>
<dbReference type="Proteomes" id="UP000886595">
    <property type="component" value="Unassembled WGS sequence"/>
</dbReference>
<accession>A0A8X7VMN1</accession>
<gene>
    <name evidence="1" type="ORF">Bca52824_017151</name>
</gene>
<comment type="caution">
    <text evidence="1">The sequence shown here is derived from an EMBL/GenBank/DDBJ whole genome shotgun (WGS) entry which is preliminary data.</text>
</comment>
<dbReference type="OrthoDB" id="1931061at2759"/>
<keyword evidence="2" id="KW-1185">Reference proteome</keyword>
<protein>
    <submittedName>
        <fullName evidence="1">Uncharacterized protein</fullName>
    </submittedName>
</protein>
<organism evidence="1 2">
    <name type="scientific">Brassica carinata</name>
    <name type="common">Ethiopian mustard</name>
    <name type="synonym">Abyssinian cabbage</name>
    <dbReference type="NCBI Taxonomy" id="52824"/>
    <lineage>
        <taxon>Eukaryota</taxon>
        <taxon>Viridiplantae</taxon>
        <taxon>Streptophyta</taxon>
        <taxon>Embryophyta</taxon>
        <taxon>Tracheophyta</taxon>
        <taxon>Spermatophyta</taxon>
        <taxon>Magnoliopsida</taxon>
        <taxon>eudicotyledons</taxon>
        <taxon>Gunneridae</taxon>
        <taxon>Pentapetalae</taxon>
        <taxon>rosids</taxon>
        <taxon>malvids</taxon>
        <taxon>Brassicales</taxon>
        <taxon>Brassicaceae</taxon>
        <taxon>Brassiceae</taxon>
        <taxon>Brassica</taxon>
    </lineage>
</organism>
<reference evidence="1 2" key="1">
    <citation type="submission" date="2020-02" db="EMBL/GenBank/DDBJ databases">
        <authorList>
            <person name="Ma Q."/>
            <person name="Huang Y."/>
            <person name="Song X."/>
            <person name="Pei D."/>
        </authorList>
    </citation>
    <scope>NUCLEOTIDE SEQUENCE [LARGE SCALE GENOMIC DNA]</scope>
    <source>
        <strain evidence="1">Sxm20200214</strain>
        <tissue evidence="1">Leaf</tissue>
    </source>
</reference>
<dbReference type="EMBL" id="JAAMPC010000004">
    <property type="protein sequence ID" value="KAG2314029.1"/>
    <property type="molecule type" value="Genomic_DNA"/>
</dbReference>
<evidence type="ECO:0000313" key="1">
    <source>
        <dbReference type="EMBL" id="KAG2314029.1"/>
    </source>
</evidence>
<proteinExistence type="predicted"/>
<name>A0A8X7VMN1_BRACI</name>
<dbReference type="AlphaFoldDB" id="A0A8X7VMN1"/>